<proteinExistence type="predicted"/>
<dbReference type="RefSeq" id="WP_005511873.1">
    <property type="nucleotide sequence ID" value="NZ_CP065628.1"/>
</dbReference>
<reference evidence="3" key="3">
    <citation type="submission" date="2024-05" db="EMBL/GenBank/DDBJ databases">
        <authorList>
            <person name="Wolfe A."/>
        </authorList>
    </citation>
    <scope>NUCLEOTIDE SEQUENCE</scope>
    <source>
        <strain evidence="3">UMB1064</strain>
    </source>
</reference>
<reference evidence="3" key="2">
    <citation type="submission" date="2023-05" db="EMBL/GenBank/DDBJ databases">
        <authorList>
            <person name="Du J."/>
        </authorList>
    </citation>
    <scope>NUCLEOTIDE SEQUENCE</scope>
    <source>
        <strain evidence="3">UMB1064</strain>
    </source>
</reference>
<sequence length="143" mass="15789">MPIGKVRWYDKDRGFGFVSNPDGEDVYIGKNVLPKGVEELVTGQRLEYDYADGRPGPQALRIKVLDEGPRGARHRRGGAGGGAGARRQAKKHSPSDLNGMISDMISMLESTVQRDLRAGRYPERKDGHQMAEVLRAVARELDS</sequence>
<dbReference type="InterPro" id="IPR012340">
    <property type="entry name" value="NA-bd_OB-fold"/>
</dbReference>
<evidence type="ECO:0000313" key="7">
    <source>
        <dbReference type="Proteomes" id="UP000595198"/>
    </source>
</evidence>
<dbReference type="EMBL" id="CP065628">
    <property type="protein sequence ID" value="QPR30996.1"/>
    <property type="molecule type" value="Genomic_DNA"/>
</dbReference>
<dbReference type="EMBL" id="JASOOY020000017">
    <property type="protein sequence ID" value="MEO3716951.1"/>
    <property type="molecule type" value="Genomic_DNA"/>
</dbReference>
<dbReference type="SUPFAM" id="SSF50249">
    <property type="entry name" value="Nucleic acid-binding proteins"/>
    <property type="match status" value="1"/>
</dbReference>
<dbReference type="Gene3D" id="2.40.50.140">
    <property type="entry name" value="Nucleic acid-binding proteins"/>
    <property type="match status" value="1"/>
</dbReference>
<keyword evidence="7" id="KW-1185">Reference proteome</keyword>
<evidence type="ECO:0000313" key="6">
    <source>
        <dbReference type="Proteomes" id="UP000594774"/>
    </source>
</evidence>
<evidence type="ECO:0000259" key="2">
    <source>
        <dbReference type="PROSITE" id="PS51857"/>
    </source>
</evidence>
<accession>A0AAW9SYE1</accession>
<dbReference type="EMBL" id="CP066023">
    <property type="protein sequence ID" value="QQB82873.1"/>
    <property type="molecule type" value="Genomic_DNA"/>
</dbReference>
<dbReference type="SMART" id="SM00357">
    <property type="entry name" value="CSP"/>
    <property type="match status" value="1"/>
</dbReference>
<feature type="domain" description="CSD" evidence="2">
    <location>
        <begin position="1"/>
        <end position="64"/>
    </location>
</feature>
<evidence type="ECO:0000313" key="5">
    <source>
        <dbReference type="EMBL" id="QQB82873.1"/>
    </source>
</evidence>
<dbReference type="Proteomes" id="UP000594774">
    <property type="component" value="Chromosome"/>
</dbReference>
<dbReference type="Pfam" id="PF00313">
    <property type="entry name" value="CSD"/>
    <property type="match status" value="1"/>
</dbReference>
<dbReference type="InterPro" id="IPR002059">
    <property type="entry name" value="CSP_DNA-bd"/>
</dbReference>
<dbReference type="Proteomes" id="UP001223646">
    <property type="component" value="Unassembled WGS sequence"/>
</dbReference>
<dbReference type="PROSITE" id="PS51857">
    <property type="entry name" value="CSD_2"/>
    <property type="match status" value="1"/>
</dbReference>
<name>A0AAW9SYE1_CORAY</name>
<evidence type="ECO:0000313" key="8">
    <source>
        <dbReference type="Proteomes" id="UP001223646"/>
    </source>
</evidence>
<organism evidence="3 8">
    <name type="scientific">Corynebacterium amycolatum</name>
    <dbReference type="NCBI Taxonomy" id="43765"/>
    <lineage>
        <taxon>Bacteria</taxon>
        <taxon>Bacillati</taxon>
        <taxon>Actinomycetota</taxon>
        <taxon>Actinomycetes</taxon>
        <taxon>Mycobacteriales</taxon>
        <taxon>Corynebacteriaceae</taxon>
        <taxon>Corynebacterium</taxon>
    </lineage>
</organism>
<evidence type="ECO:0000256" key="1">
    <source>
        <dbReference type="SAM" id="MobiDB-lite"/>
    </source>
</evidence>
<dbReference type="GO" id="GO:0003676">
    <property type="term" value="F:nucleic acid binding"/>
    <property type="evidence" value="ECO:0007669"/>
    <property type="project" value="InterPro"/>
</dbReference>
<dbReference type="PRINTS" id="PR00050">
    <property type="entry name" value="COLDSHOCK"/>
</dbReference>
<feature type="region of interest" description="Disordered" evidence="1">
    <location>
        <begin position="68"/>
        <end position="98"/>
    </location>
</feature>
<evidence type="ECO:0000313" key="4">
    <source>
        <dbReference type="EMBL" id="QPR30996.1"/>
    </source>
</evidence>
<dbReference type="AlphaFoldDB" id="A0AAW9SYE1"/>
<dbReference type="InterPro" id="IPR011129">
    <property type="entry name" value="CSD"/>
</dbReference>
<protein>
    <submittedName>
        <fullName evidence="3">Cold shock domain-containing protein</fullName>
    </submittedName>
</protein>
<dbReference type="Proteomes" id="UP000595198">
    <property type="component" value="Chromosome"/>
</dbReference>
<gene>
    <name evidence="4" type="ORF">I6G95_00385</name>
    <name evidence="5" type="ORF">I6H48_00960</name>
    <name evidence="3" type="ORF">QP460_005035</name>
</gene>
<reference evidence="6 7" key="1">
    <citation type="submission" date="2020-12" db="EMBL/GenBank/DDBJ databases">
        <title>FDA dAtabase for Regulatory Grade micrObial Sequences (FDA-ARGOS): Supporting development and validation of Infectious Disease Dx tests.</title>
        <authorList>
            <person name="Sproer C."/>
            <person name="Gronow S."/>
            <person name="Severitt S."/>
            <person name="Schroder I."/>
            <person name="Tallon L."/>
            <person name="Sadzewicz L."/>
            <person name="Zhao X."/>
            <person name="Boylan J."/>
            <person name="Ott S."/>
            <person name="Bowen H."/>
            <person name="Vavikolanu K."/>
            <person name="Mehta A."/>
            <person name="Aluvathingal J."/>
            <person name="Nadendla S."/>
            <person name="Lowell S."/>
            <person name="Myers T."/>
            <person name="Yan Y."/>
            <person name="Sichtig H."/>
        </authorList>
    </citation>
    <scope>NUCLEOTIDE SEQUENCE [LARGE SCALE GENOMIC DNA]</scope>
    <source>
        <strain evidence="4 6">FDAARGOS_938</strain>
        <strain evidence="5 7">FDAARGOS_991</strain>
    </source>
</reference>
<evidence type="ECO:0000313" key="3">
    <source>
        <dbReference type="EMBL" id="MEO3716951.1"/>
    </source>
</evidence>